<gene>
    <name evidence="1" type="ORF">STRAU_7120</name>
</gene>
<dbReference type="EMBL" id="AOPZ01000482">
    <property type="protein sequence ID" value="EPH39824.1"/>
    <property type="molecule type" value="Genomic_DNA"/>
</dbReference>
<reference evidence="1 2" key="1">
    <citation type="submission" date="2013-02" db="EMBL/GenBank/DDBJ databases">
        <title>Draft Genome Sequence of Streptomyces aurantiacus, Which Produces Setomimycin.</title>
        <authorList>
            <person name="Gruening B.A."/>
            <person name="Praeg A."/>
            <person name="Erxleben A."/>
            <person name="Guenther S."/>
            <person name="Mueller M."/>
        </authorList>
    </citation>
    <scope>NUCLEOTIDE SEQUENCE [LARGE SCALE GENOMIC DNA]</scope>
    <source>
        <strain evidence="1 2">JA 4570</strain>
    </source>
</reference>
<keyword evidence="2" id="KW-1185">Reference proteome</keyword>
<protein>
    <submittedName>
        <fullName evidence="1">Uncharacterized protein</fullName>
    </submittedName>
</protein>
<proteinExistence type="predicted"/>
<name>S3ZB49_9ACTN</name>
<sequence length="36" mass="3763">MNGHQSKLLSQDSILRCPAPVCAAAPSVVRRCAGLL</sequence>
<organism evidence="1 2">
    <name type="scientific">Streptomyces aurantiacus JA 4570</name>
    <dbReference type="NCBI Taxonomy" id="1286094"/>
    <lineage>
        <taxon>Bacteria</taxon>
        <taxon>Bacillati</taxon>
        <taxon>Actinomycetota</taxon>
        <taxon>Actinomycetes</taxon>
        <taxon>Kitasatosporales</taxon>
        <taxon>Streptomycetaceae</taxon>
        <taxon>Streptomyces</taxon>
        <taxon>Streptomyces aurantiacus group</taxon>
    </lineage>
</organism>
<dbReference type="Proteomes" id="UP000014629">
    <property type="component" value="Unassembled WGS sequence"/>
</dbReference>
<evidence type="ECO:0000313" key="2">
    <source>
        <dbReference type="Proteomes" id="UP000014629"/>
    </source>
</evidence>
<dbReference type="AlphaFoldDB" id="S3ZB49"/>
<evidence type="ECO:0000313" key="1">
    <source>
        <dbReference type="EMBL" id="EPH39824.1"/>
    </source>
</evidence>
<dbReference type="PATRIC" id="fig|1286094.4.peg.7043"/>
<accession>S3ZB49</accession>
<comment type="caution">
    <text evidence="1">The sequence shown here is derived from an EMBL/GenBank/DDBJ whole genome shotgun (WGS) entry which is preliminary data.</text>
</comment>